<dbReference type="EMBL" id="CP061800">
    <property type="protein sequence ID" value="QTA86355.1"/>
    <property type="molecule type" value="Genomic_DNA"/>
</dbReference>
<reference evidence="1" key="1">
    <citation type="journal article" date="2021" name="Microb. Physiol.">
        <title>Proteogenomic Insights into the Physiology of Marine, Sulfate-Reducing, Filamentous Desulfonema limicola and Desulfonema magnum.</title>
        <authorList>
            <person name="Schnaars V."/>
            <person name="Wohlbrand L."/>
            <person name="Scheve S."/>
            <person name="Hinrichs C."/>
            <person name="Reinhardt R."/>
            <person name="Rabus R."/>
        </authorList>
    </citation>
    <scope>NUCLEOTIDE SEQUENCE</scope>
    <source>
        <strain evidence="1">4be13</strain>
    </source>
</reference>
<accession>A0A975GM75</accession>
<name>A0A975GM75_9BACT</name>
<sequence>MIIVSYDCSYSLLFKQALRNRLNPKSKIFRSAEMSQSMRRVFQTFGSLNISNIFVISKFYLCICRNGFPPSDRKSICTIRNKKGG</sequence>
<dbReference type="Proteomes" id="UP000663722">
    <property type="component" value="Chromosome"/>
</dbReference>
<organism evidence="1 2">
    <name type="scientific">Desulfonema magnum</name>
    <dbReference type="NCBI Taxonomy" id="45655"/>
    <lineage>
        <taxon>Bacteria</taxon>
        <taxon>Pseudomonadati</taxon>
        <taxon>Thermodesulfobacteriota</taxon>
        <taxon>Desulfobacteria</taxon>
        <taxon>Desulfobacterales</taxon>
        <taxon>Desulfococcaceae</taxon>
        <taxon>Desulfonema</taxon>
    </lineage>
</organism>
<gene>
    <name evidence="1" type="ORF">dnm_023780</name>
</gene>
<dbReference type="AlphaFoldDB" id="A0A975GM75"/>
<protein>
    <submittedName>
        <fullName evidence="1">Uncharacterized protein</fullName>
    </submittedName>
</protein>
<keyword evidence="2" id="KW-1185">Reference proteome</keyword>
<proteinExistence type="predicted"/>
<evidence type="ECO:0000313" key="1">
    <source>
        <dbReference type="EMBL" id="QTA86355.1"/>
    </source>
</evidence>
<dbReference type="KEGG" id="dmm:dnm_023780"/>
<evidence type="ECO:0000313" key="2">
    <source>
        <dbReference type="Proteomes" id="UP000663722"/>
    </source>
</evidence>